<reference evidence="1" key="1">
    <citation type="submission" date="2014-09" db="EMBL/GenBank/DDBJ databases">
        <authorList>
            <person name="Magalhaes I.L.F."/>
            <person name="Oliveira U."/>
            <person name="Santos F.R."/>
            <person name="Vidigal T.H.D.A."/>
            <person name="Brescovit A.D."/>
            <person name="Santos A.J."/>
        </authorList>
    </citation>
    <scope>NUCLEOTIDE SEQUENCE</scope>
    <source>
        <tissue evidence="1">Shoot tissue taken approximately 20 cm above the soil surface</tissue>
    </source>
</reference>
<sequence length="17" mass="2025">MMRQKRNFIAGDGLFQL</sequence>
<organism evidence="1">
    <name type="scientific">Arundo donax</name>
    <name type="common">Giant reed</name>
    <name type="synonym">Donax arundinaceus</name>
    <dbReference type="NCBI Taxonomy" id="35708"/>
    <lineage>
        <taxon>Eukaryota</taxon>
        <taxon>Viridiplantae</taxon>
        <taxon>Streptophyta</taxon>
        <taxon>Embryophyta</taxon>
        <taxon>Tracheophyta</taxon>
        <taxon>Spermatophyta</taxon>
        <taxon>Magnoliopsida</taxon>
        <taxon>Liliopsida</taxon>
        <taxon>Poales</taxon>
        <taxon>Poaceae</taxon>
        <taxon>PACMAD clade</taxon>
        <taxon>Arundinoideae</taxon>
        <taxon>Arundineae</taxon>
        <taxon>Arundo</taxon>
    </lineage>
</organism>
<proteinExistence type="predicted"/>
<dbReference type="EMBL" id="GBRH01279414">
    <property type="protein sequence ID" value="JAD18481.1"/>
    <property type="molecule type" value="Transcribed_RNA"/>
</dbReference>
<protein>
    <submittedName>
        <fullName evidence="1">Uncharacterized protein</fullName>
    </submittedName>
</protein>
<dbReference type="AlphaFoldDB" id="A0A0A8XX88"/>
<evidence type="ECO:0000313" key="1">
    <source>
        <dbReference type="EMBL" id="JAD18481.1"/>
    </source>
</evidence>
<accession>A0A0A8XX88</accession>
<name>A0A0A8XX88_ARUDO</name>
<reference evidence="1" key="2">
    <citation type="journal article" date="2015" name="Data Brief">
        <title>Shoot transcriptome of the giant reed, Arundo donax.</title>
        <authorList>
            <person name="Barrero R.A."/>
            <person name="Guerrero F.D."/>
            <person name="Moolhuijzen P."/>
            <person name="Goolsby J.A."/>
            <person name="Tidwell J."/>
            <person name="Bellgard S.E."/>
            <person name="Bellgard M.I."/>
        </authorList>
    </citation>
    <scope>NUCLEOTIDE SEQUENCE</scope>
    <source>
        <tissue evidence="1">Shoot tissue taken approximately 20 cm above the soil surface</tissue>
    </source>
</reference>